<dbReference type="InterPro" id="IPR007343">
    <property type="entry name" value="Uncharacterised_pept_Zn_put"/>
</dbReference>
<keyword evidence="8" id="KW-1185">Reference proteome</keyword>
<dbReference type="PANTHER" id="PTHR30168:SF0">
    <property type="entry name" value="INNER MEMBRANE PROTEIN"/>
    <property type="match status" value="1"/>
</dbReference>
<evidence type="ECO:0000256" key="1">
    <source>
        <dbReference type="ARBA" id="ARBA00004167"/>
    </source>
</evidence>
<name>A0A4R6K5G7_9ACTN</name>
<evidence type="ECO:0000256" key="4">
    <source>
        <dbReference type="ARBA" id="ARBA00023136"/>
    </source>
</evidence>
<evidence type="ECO:0000256" key="5">
    <source>
        <dbReference type="SAM" id="MobiDB-lite"/>
    </source>
</evidence>
<evidence type="ECO:0008006" key="9">
    <source>
        <dbReference type="Google" id="ProtNLM"/>
    </source>
</evidence>
<evidence type="ECO:0000313" key="7">
    <source>
        <dbReference type="EMBL" id="TDO44147.1"/>
    </source>
</evidence>
<protein>
    <recommendedName>
        <fullName evidence="9">Metalloprotease</fullName>
    </recommendedName>
</protein>
<sequence>MPQYGPASVAPQQGASFGWGPQFSPEPPKKRSKGPVFAILGLVVLAGAGLWAFGVIKKNADGNVTQPTVRPTVHRNTPTTGIPTEEPTEEPTTEPTTTQTTTYKPPKPRLTDNQIVQQNKLYRTGKQRSVNCKEPNIRPSNNRAAAAYWARVKPCLDRAWAPYVRAAGYQFRAPQMSYWSGSVVTTPCSSGAKSVPFYCSANEMMYMKVDVFAEVYNEYPDVLTKAYARMWYTRSIAHEYGHHLQYLTGILEASHNRRYEASTSAGVLLETRRMELQANCLAGVFLAANKRSYPINGNLLTAWNRWVVTAGDPPGRGTHGSTASQKRYMGKSFVTANLATCNTFSAPPRLVD</sequence>
<dbReference type="EMBL" id="SNWQ01000017">
    <property type="protein sequence ID" value="TDO44147.1"/>
    <property type="molecule type" value="Genomic_DNA"/>
</dbReference>
<evidence type="ECO:0000256" key="2">
    <source>
        <dbReference type="ARBA" id="ARBA00022692"/>
    </source>
</evidence>
<reference evidence="7 8" key="1">
    <citation type="submission" date="2019-03" db="EMBL/GenBank/DDBJ databases">
        <title>Genomic Encyclopedia of Type Strains, Phase III (KMG-III): the genomes of soil and plant-associated and newly described type strains.</title>
        <authorList>
            <person name="Whitman W."/>
        </authorList>
    </citation>
    <scope>NUCLEOTIDE SEQUENCE [LARGE SCALE GENOMIC DNA]</scope>
    <source>
        <strain evidence="7 8">VKM Ac-2527</strain>
    </source>
</reference>
<comment type="subcellular location">
    <subcellularLocation>
        <location evidence="1">Membrane</location>
        <topology evidence="1">Single-pass membrane protein</topology>
    </subcellularLocation>
</comment>
<dbReference type="GO" id="GO:0016020">
    <property type="term" value="C:membrane"/>
    <property type="evidence" value="ECO:0007669"/>
    <property type="project" value="UniProtKB-SubCell"/>
</dbReference>
<feature type="compositionally biased region" description="Low complexity" evidence="5">
    <location>
        <begin position="93"/>
        <end position="102"/>
    </location>
</feature>
<proteinExistence type="predicted"/>
<dbReference type="PANTHER" id="PTHR30168">
    <property type="entry name" value="PUTATIVE MEMBRANE PROTEIN YPFJ"/>
    <property type="match status" value="1"/>
</dbReference>
<dbReference type="Pfam" id="PF04228">
    <property type="entry name" value="Zn_peptidase"/>
    <property type="match status" value="1"/>
</dbReference>
<accession>A0A4R6K5G7</accession>
<dbReference type="AlphaFoldDB" id="A0A4R6K5G7"/>
<feature type="region of interest" description="Disordered" evidence="5">
    <location>
        <begin position="1"/>
        <end position="32"/>
    </location>
</feature>
<feature type="transmembrane region" description="Helical" evidence="6">
    <location>
        <begin position="36"/>
        <end position="56"/>
    </location>
</feature>
<evidence type="ECO:0000256" key="6">
    <source>
        <dbReference type="SAM" id="Phobius"/>
    </source>
</evidence>
<gene>
    <name evidence="7" type="ORF">EV643_117170</name>
</gene>
<evidence type="ECO:0000313" key="8">
    <source>
        <dbReference type="Proteomes" id="UP000295388"/>
    </source>
</evidence>
<organism evidence="7 8">
    <name type="scientific">Kribbella caucasensis</name>
    <dbReference type="NCBI Taxonomy" id="2512215"/>
    <lineage>
        <taxon>Bacteria</taxon>
        <taxon>Bacillati</taxon>
        <taxon>Actinomycetota</taxon>
        <taxon>Actinomycetes</taxon>
        <taxon>Propionibacteriales</taxon>
        <taxon>Kribbellaceae</taxon>
        <taxon>Kribbella</taxon>
    </lineage>
</organism>
<keyword evidence="4 6" id="KW-0472">Membrane</keyword>
<keyword evidence="3 6" id="KW-1133">Transmembrane helix</keyword>
<comment type="caution">
    <text evidence="7">The sequence shown here is derived from an EMBL/GenBank/DDBJ whole genome shotgun (WGS) entry which is preliminary data.</text>
</comment>
<dbReference type="Proteomes" id="UP000295388">
    <property type="component" value="Unassembled WGS sequence"/>
</dbReference>
<keyword evidence="2 6" id="KW-0812">Transmembrane</keyword>
<evidence type="ECO:0000256" key="3">
    <source>
        <dbReference type="ARBA" id="ARBA00022989"/>
    </source>
</evidence>
<feature type="region of interest" description="Disordered" evidence="5">
    <location>
        <begin position="66"/>
        <end position="110"/>
    </location>
</feature>